<proteinExistence type="inferred from homology"/>
<dbReference type="InterPro" id="IPR036397">
    <property type="entry name" value="RNaseH_sf"/>
</dbReference>
<comment type="caution">
    <text evidence="4">The sequence shown here is derived from an EMBL/GenBank/DDBJ whole genome shotgun (WGS) entry which is preliminary data.</text>
</comment>
<feature type="compositionally biased region" description="Basic and acidic residues" evidence="2">
    <location>
        <begin position="507"/>
        <end position="516"/>
    </location>
</feature>
<dbReference type="Gene3D" id="1.10.10.60">
    <property type="entry name" value="Homeodomain-like"/>
    <property type="match status" value="1"/>
</dbReference>
<dbReference type="Gene3D" id="3.30.420.10">
    <property type="entry name" value="Ribonuclease H-like superfamily/Ribonuclease H"/>
    <property type="match status" value="1"/>
</dbReference>
<dbReference type="Proteomes" id="UP000552864">
    <property type="component" value="Unassembled WGS sequence"/>
</dbReference>
<sequence length="516" mass="59767">MAQTPIAMEQLKQLLQLEKDGVGIREMARRLGISRNSVRKYLSLLTSNSVEDQDSPDNKTLAEKAYRNDSVVHDMHRLEQLAIHFKYAQGELGKVGVTRQLLWQEYLQQHPDGYAYSHYCHHLNQYLKKLDVTMHMEYSAADMIMIDFAGKKQHYVDLSTGEQIECEVFIAILPFSGLIFCMAVHTQQTADFVHCINAMLLFYGGVPATILCDNLRTAVTQPNRYEPVFTDICGQLSEHYTTTFSATRPYSPRDKAMVEKAVNIVYNHVYGPLRKREFTSLQTLNTAMQEQLLLLNNKPYKSTPYIRWYYFEQQEQSHLKPLPSEPFSSKKVAQLTVQRNYHVQLSEDHRYYSVPYLHVGKKVKVLYDQRVVEVYLDHERIALHLRDGHNKAYTTLAEHMPPHHQRMQQIKGWNRDDLLMQASRIGTSTHQAVTLMLENSIYIEQNYKACFGMLMLQKKYGTDRLESACKRALTGSRVNYTLIKNILERGMDKSAPPPDISSIPIHDNIRGKDHYQ</sequence>
<evidence type="ECO:0000259" key="3">
    <source>
        <dbReference type="PROSITE" id="PS50994"/>
    </source>
</evidence>
<dbReference type="PANTHER" id="PTHR35004:SF8">
    <property type="entry name" value="TRANSPOSASE RV3428C-RELATED"/>
    <property type="match status" value="1"/>
</dbReference>
<dbReference type="InterPro" id="IPR012337">
    <property type="entry name" value="RNaseH-like_sf"/>
</dbReference>
<dbReference type="PANTHER" id="PTHR35004">
    <property type="entry name" value="TRANSPOSASE RV3428C-RELATED"/>
    <property type="match status" value="1"/>
</dbReference>
<reference evidence="4 5" key="1">
    <citation type="submission" date="2020-04" db="EMBL/GenBank/DDBJ databases">
        <authorList>
            <person name="Yin C."/>
        </authorList>
    </citation>
    <scope>NUCLEOTIDE SEQUENCE [LARGE SCALE GENOMIC DNA]</scope>
    <source>
        <strain evidence="4 5">Ak56</strain>
    </source>
</reference>
<organism evidence="4 5">
    <name type="scientific">Chitinophaga eiseniae</name>
    <dbReference type="NCBI Taxonomy" id="634771"/>
    <lineage>
        <taxon>Bacteria</taxon>
        <taxon>Pseudomonadati</taxon>
        <taxon>Bacteroidota</taxon>
        <taxon>Chitinophagia</taxon>
        <taxon>Chitinophagales</taxon>
        <taxon>Chitinophagaceae</taxon>
        <taxon>Chitinophaga</taxon>
    </lineage>
</organism>
<name>A0A847SWH2_9BACT</name>
<feature type="domain" description="Integrase catalytic" evidence="3">
    <location>
        <begin position="136"/>
        <end position="331"/>
    </location>
</feature>
<dbReference type="AlphaFoldDB" id="A0A847SWH2"/>
<dbReference type="Pfam" id="PF22483">
    <property type="entry name" value="Mu-transpos_C_2"/>
    <property type="match status" value="1"/>
</dbReference>
<evidence type="ECO:0000313" key="5">
    <source>
        <dbReference type="Proteomes" id="UP000552864"/>
    </source>
</evidence>
<comment type="similarity">
    <text evidence="1">Belongs to the transposase IS21/IS408/IS1162 family.</text>
</comment>
<dbReference type="EMBL" id="JABAHZ010000006">
    <property type="protein sequence ID" value="NLR81422.1"/>
    <property type="molecule type" value="Genomic_DNA"/>
</dbReference>
<dbReference type="GO" id="GO:0015074">
    <property type="term" value="P:DNA integration"/>
    <property type="evidence" value="ECO:0007669"/>
    <property type="project" value="InterPro"/>
</dbReference>
<evidence type="ECO:0000313" key="4">
    <source>
        <dbReference type="EMBL" id="NLR81422.1"/>
    </source>
</evidence>
<keyword evidence="5" id="KW-1185">Reference proteome</keyword>
<accession>A0A847SWH2</accession>
<evidence type="ECO:0000256" key="2">
    <source>
        <dbReference type="SAM" id="MobiDB-lite"/>
    </source>
</evidence>
<dbReference type="SUPFAM" id="SSF53098">
    <property type="entry name" value="Ribonuclease H-like"/>
    <property type="match status" value="1"/>
</dbReference>
<dbReference type="PROSITE" id="PS50994">
    <property type="entry name" value="INTEGRASE"/>
    <property type="match status" value="1"/>
</dbReference>
<feature type="region of interest" description="Disordered" evidence="2">
    <location>
        <begin position="491"/>
        <end position="516"/>
    </location>
</feature>
<gene>
    <name evidence="4" type="ORF">HGH91_22540</name>
</gene>
<dbReference type="InterPro" id="IPR001584">
    <property type="entry name" value="Integrase_cat-core"/>
</dbReference>
<dbReference type="RefSeq" id="WP_168741062.1">
    <property type="nucleotide sequence ID" value="NZ_JABAHZ010000006.1"/>
</dbReference>
<protein>
    <submittedName>
        <fullName evidence="4">IS21 family transposase</fullName>
    </submittedName>
</protein>
<evidence type="ECO:0000256" key="1">
    <source>
        <dbReference type="ARBA" id="ARBA00009277"/>
    </source>
</evidence>
<dbReference type="NCBIfam" id="NF033546">
    <property type="entry name" value="transpos_IS21"/>
    <property type="match status" value="1"/>
</dbReference>
<dbReference type="GO" id="GO:0003676">
    <property type="term" value="F:nucleic acid binding"/>
    <property type="evidence" value="ECO:0007669"/>
    <property type="project" value="InterPro"/>
</dbReference>
<dbReference type="InterPro" id="IPR054353">
    <property type="entry name" value="IstA-like_C"/>
</dbReference>